<accession>A0ABN9HAA6</accession>
<keyword evidence="3" id="KW-1185">Reference proteome</keyword>
<feature type="transmembrane region" description="Helical" evidence="1">
    <location>
        <begin position="7"/>
        <end position="28"/>
    </location>
</feature>
<feature type="non-terminal residue" evidence="2">
    <location>
        <position position="57"/>
    </location>
</feature>
<keyword evidence="1" id="KW-0472">Membrane</keyword>
<name>A0ABN9HAA6_9NEOB</name>
<evidence type="ECO:0000313" key="2">
    <source>
        <dbReference type="EMBL" id="CAI9618049.1"/>
    </source>
</evidence>
<reference evidence="2" key="1">
    <citation type="submission" date="2023-05" db="EMBL/GenBank/DDBJ databases">
        <authorList>
            <person name="Stuckert A."/>
        </authorList>
    </citation>
    <scope>NUCLEOTIDE SEQUENCE</scope>
</reference>
<gene>
    <name evidence="2" type="ORF">SPARVUS_LOCUS15632243</name>
</gene>
<dbReference type="Proteomes" id="UP001162483">
    <property type="component" value="Unassembled WGS sequence"/>
</dbReference>
<keyword evidence="1" id="KW-1133">Transmembrane helix</keyword>
<dbReference type="EMBL" id="CATNWA010020375">
    <property type="protein sequence ID" value="CAI9618049.1"/>
    <property type="molecule type" value="Genomic_DNA"/>
</dbReference>
<protein>
    <submittedName>
        <fullName evidence="2">Uncharacterized protein</fullName>
    </submittedName>
</protein>
<sequence>MRGDQRVNCVLCAVSVCFTVSTLLWMTVHSHPKQCARADRQETVLFTCMPPARKCKI</sequence>
<comment type="caution">
    <text evidence="2">The sequence shown here is derived from an EMBL/GenBank/DDBJ whole genome shotgun (WGS) entry which is preliminary data.</text>
</comment>
<evidence type="ECO:0000313" key="3">
    <source>
        <dbReference type="Proteomes" id="UP001162483"/>
    </source>
</evidence>
<evidence type="ECO:0000256" key="1">
    <source>
        <dbReference type="SAM" id="Phobius"/>
    </source>
</evidence>
<organism evidence="2 3">
    <name type="scientific">Staurois parvus</name>
    <dbReference type="NCBI Taxonomy" id="386267"/>
    <lineage>
        <taxon>Eukaryota</taxon>
        <taxon>Metazoa</taxon>
        <taxon>Chordata</taxon>
        <taxon>Craniata</taxon>
        <taxon>Vertebrata</taxon>
        <taxon>Euteleostomi</taxon>
        <taxon>Amphibia</taxon>
        <taxon>Batrachia</taxon>
        <taxon>Anura</taxon>
        <taxon>Neobatrachia</taxon>
        <taxon>Ranoidea</taxon>
        <taxon>Ranidae</taxon>
        <taxon>Staurois</taxon>
    </lineage>
</organism>
<proteinExistence type="predicted"/>
<keyword evidence="1" id="KW-0812">Transmembrane</keyword>